<accession>A0AA37F9F7</accession>
<gene>
    <name evidence="1" type="ORF">GCM10007108_08660</name>
</gene>
<dbReference type="AlphaFoldDB" id="A0AA37F9F7"/>
<proteinExistence type="predicted"/>
<comment type="caution">
    <text evidence="1">The sequence shown here is derived from an EMBL/GenBank/DDBJ whole genome shotgun (WGS) entry which is preliminary data.</text>
</comment>
<dbReference type="EMBL" id="BMNY01000001">
    <property type="protein sequence ID" value="GGM72825.1"/>
    <property type="molecule type" value="Genomic_DNA"/>
</dbReference>
<evidence type="ECO:0000313" key="1">
    <source>
        <dbReference type="EMBL" id="GGM72825.1"/>
    </source>
</evidence>
<name>A0AA37F9F7_9ARCH</name>
<evidence type="ECO:0000313" key="2">
    <source>
        <dbReference type="Proteomes" id="UP000632195"/>
    </source>
</evidence>
<keyword evidence="2" id="KW-1185">Reference proteome</keyword>
<reference evidence="1" key="1">
    <citation type="journal article" date="2014" name="Int. J. Syst. Evol. Microbiol.">
        <title>Complete genome sequence of Corynebacterium casei LMG S-19264T (=DSM 44701T), isolated from a smear-ripened cheese.</title>
        <authorList>
            <consortium name="US DOE Joint Genome Institute (JGI-PGF)"/>
            <person name="Walter F."/>
            <person name="Albersmeier A."/>
            <person name="Kalinowski J."/>
            <person name="Ruckert C."/>
        </authorList>
    </citation>
    <scope>NUCLEOTIDE SEQUENCE</scope>
    <source>
        <strain evidence="1">JCM 13583</strain>
    </source>
</reference>
<dbReference type="Proteomes" id="UP000632195">
    <property type="component" value="Unassembled WGS sequence"/>
</dbReference>
<sequence>MRDIRYRLNRIMGLPPREEAVSGRVLSEWLRSQEDIVIIERNSNGLAR</sequence>
<organism evidence="1 2">
    <name type="scientific">Thermogymnomonas acidicola</name>
    <dbReference type="NCBI Taxonomy" id="399579"/>
    <lineage>
        <taxon>Archaea</taxon>
        <taxon>Methanobacteriati</taxon>
        <taxon>Thermoplasmatota</taxon>
        <taxon>Thermoplasmata</taxon>
        <taxon>Thermoplasmatales</taxon>
        <taxon>Thermogymnomonas</taxon>
    </lineage>
</organism>
<protein>
    <submittedName>
        <fullName evidence="1">Uncharacterized protein</fullName>
    </submittedName>
</protein>
<reference evidence="1" key="2">
    <citation type="submission" date="2022-09" db="EMBL/GenBank/DDBJ databases">
        <authorList>
            <person name="Sun Q."/>
            <person name="Ohkuma M."/>
        </authorList>
    </citation>
    <scope>NUCLEOTIDE SEQUENCE</scope>
    <source>
        <strain evidence="1">JCM 13583</strain>
    </source>
</reference>